<dbReference type="InterPro" id="IPR026092">
    <property type="entry name" value="RAI2/SOBP"/>
</dbReference>
<dbReference type="EMBL" id="JAATJV010382665">
    <property type="protein sequence ID" value="MBZ3882599.1"/>
    <property type="molecule type" value="Genomic_DNA"/>
</dbReference>
<feature type="non-terminal residue" evidence="3">
    <location>
        <position position="1"/>
    </location>
</feature>
<keyword evidence="4" id="KW-1185">Reference proteome</keyword>
<comment type="caution">
    <text evidence="3">The sequence shown here is derived from an EMBL/GenBank/DDBJ whole genome shotgun (WGS) entry which is preliminary data.</text>
</comment>
<dbReference type="GO" id="GO:0003677">
    <property type="term" value="F:DNA binding"/>
    <property type="evidence" value="ECO:0007669"/>
    <property type="project" value="InterPro"/>
</dbReference>
<feature type="compositionally biased region" description="Polar residues" evidence="1">
    <location>
        <begin position="378"/>
        <end position="391"/>
    </location>
</feature>
<gene>
    <name evidence="3" type="ORF">SUZIE_168740</name>
</gene>
<sequence>TSWPMENWTNCAQAHPVGASVQPEACLELPQPDHQETSPLPRIVSTHSLQPCLMPENPLPGLNIVSCFFSGDVESTNNVISSAQPDIAAPIPILPPGDPCLASSHVRMDYPDILGNECMNPDAALPYVCIPTNFEASLENNPQASNNPISLEIDEGQDHTSSSLIIHPNFALENVLYIEMSFKTESGPEMGPETMNCPTLMENGSDQDNNSASPYISPGFGYLGDPKRNVKILRIHLLTAQKKTKPKYAARYLVQILFSKEILLCSSVTINSLGRPPLDPNKMAAIREYLAATFPNCDFSEYGKDWKYCLSDISSLIRYLCSEAQRCSPKTVDRNKDPANPNIPASANLNDRRNGDGGEGHSQLLQQTAASETRENGNSEQNSNANSEGIDNTLVSPEALGYFGNPSRNIQIPQSVMDFARAKPRPELSARYLIRNLFTEEVLIRSNVYGSVGHGICALNPNRINALRETHLIERDTHRLKVKGWEKTYHAHGHSKKAGVSILISDNVNFKPKLVRRDKEGHYILLKGSINQQDITIIIIYAPNIGSTMYVKQILLAKWHQSPVMDDLQSQNLSMDMTDSPPTLANNRLENGMAQLITTEAWNINSTDLVKKALVTVPAPSILNPPAESQSGMALKVAATVLQPLCLGESPVVMPIHMQVEGSSAPELNPNGNATYVMTTQGPVQLPVVLEQHVFQHLNSPLVLPQEAPCSSNAIHNNLFQGAEDPEAQPQLLDLRIPSQPQEPTLPFEAVLQNLFPSQGSLGPPPCQPPPGYAPVPPQPFNSPLSPLVPPATLLVPYPVIVPLPVPVPIPIPIPVPQSSESKFSPSFPKPPSSFSLHSFKGTQTPLEKDELKPLDILQPKEYFQLSRHTVIKMGSENEALDLSMKSVPWLKPGEVSPPVFQEDAALDLSLAAHRKSEPAPETPYDSSGSVDSPGHTVMEKLPSGMDMPFAPATSHEASAMMDSHIGSSNATEMVSQPSHPSGEVKAENNIDIVSESQAAKVIVSVEDAVPTIFCGKIKGLSGVSTKNFSFKREDSVLQGYDINSPGEESLGNAEPLRKPVKNRSIKLKKMNSQEIHMLPIKKQRLATFFPRK</sequence>
<dbReference type="InterPro" id="IPR018379">
    <property type="entry name" value="BEN_domain"/>
</dbReference>
<dbReference type="Pfam" id="PF15279">
    <property type="entry name" value="SOBP"/>
    <property type="match status" value="1"/>
</dbReference>
<evidence type="ECO:0000313" key="3">
    <source>
        <dbReference type="EMBL" id="MBZ3882599.1"/>
    </source>
</evidence>
<dbReference type="Proteomes" id="UP001166674">
    <property type="component" value="Unassembled WGS sequence"/>
</dbReference>
<dbReference type="SMART" id="SM01025">
    <property type="entry name" value="BEN"/>
    <property type="match status" value="2"/>
</dbReference>
<dbReference type="AlphaFoldDB" id="A0AA41T427"/>
<organism evidence="3 4">
    <name type="scientific">Sciurus carolinensis</name>
    <name type="common">Eastern gray squirrel</name>
    <dbReference type="NCBI Taxonomy" id="30640"/>
    <lineage>
        <taxon>Eukaryota</taxon>
        <taxon>Metazoa</taxon>
        <taxon>Chordata</taxon>
        <taxon>Craniata</taxon>
        <taxon>Vertebrata</taxon>
        <taxon>Euteleostomi</taxon>
        <taxon>Mammalia</taxon>
        <taxon>Eutheria</taxon>
        <taxon>Euarchontoglires</taxon>
        <taxon>Glires</taxon>
        <taxon>Rodentia</taxon>
        <taxon>Sciuromorpha</taxon>
        <taxon>Sciuridae</taxon>
        <taxon>Sciurinae</taxon>
        <taxon>Sciurini</taxon>
        <taxon>Sciurus</taxon>
    </lineage>
</organism>
<dbReference type="PANTHER" id="PTHR23186">
    <property type="entry name" value="RETINOIC ACID-INDUCED PROTEIN 2"/>
    <property type="match status" value="1"/>
</dbReference>
<dbReference type="GO" id="GO:0005634">
    <property type="term" value="C:nucleus"/>
    <property type="evidence" value="ECO:0007669"/>
    <property type="project" value="TreeGrafter"/>
</dbReference>
<dbReference type="InterPro" id="IPR036691">
    <property type="entry name" value="Endo/exonu/phosph_ase_sf"/>
</dbReference>
<feature type="region of interest" description="Disordered" evidence="1">
    <location>
        <begin position="330"/>
        <end position="391"/>
    </location>
</feature>
<evidence type="ECO:0000313" key="4">
    <source>
        <dbReference type="Proteomes" id="UP001166674"/>
    </source>
</evidence>
<reference evidence="3" key="1">
    <citation type="submission" date="2020-03" db="EMBL/GenBank/DDBJ databases">
        <title>Studies in the Genomics of Life Span.</title>
        <authorList>
            <person name="Glass D."/>
        </authorList>
    </citation>
    <scope>NUCLEOTIDE SEQUENCE</scope>
    <source>
        <strain evidence="3">SUZIE</strain>
        <tissue evidence="3">Muscle</tissue>
    </source>
</reference>
<evidence type="ECO:0000259" key="2">
    <source>
        <dbReference type="PROSITE" id="PS51457"/>
    </source>
</evidence>
<feature type="domain" description="BEN" evidence="2">
    <location>
        <begin position="227"/>
        <end position="328"/>
    </location>
</feature>
<dbReference type="PROSITE" id="PS51457">
    <property type="entry name" value="BEN"/>
    <property type="match status" value="1"/>
</dbReference>
<feature type="compositionally biased region" description="Basic and acidic residues" evidence="1">
    <location>
        <begin position="350"/>
        <end position="359"/>
    </location>
</feature>
<dbReference type="GO" id="GO:0048513">
    <property type="term" value="P:animal organ development"/>
    <property type="evidence" value="ECO:0007669"/>
    <property type="project" value="TreeGrafter"/>
</dbReference>
<dbReference type="PANTHER" id="PTHR23186:SF3">
    <property type="entry name" value="RETINOIC ACID-INDUCED PROTEIN 2"/>
    <property type="match status" value="1"/>
</dbReference>
<proteinExistence type="predicted"/>
<accession>A0AA41T427</accession>
<evidence type="ECO:0000256" key="1">
    <source>
        <dbReference type="SAM" id="MobiDB-lite"/>
    </source>
</evidence>
<feature type="region of interest" description="Disordered" evidence="1">
    <location>
        <begin position="914"/>
        <end position="938"/>
    </location>
</feature>
<name>A0AA41T427_SCICA</name>
<dbReference type="Pfam" id="PF10523">
    <property type="entry name" value="BEN"/>
    <property type="match status" value="1"/>
</dbReference>
<protein>
    <submittedName>
        <fullName evidence="3">Retinoic acid-induced protein 2</fullName>
    </submittedName>
</protein>
<dbReference type="Gene3D" id="3.60.10.10">
    <property type="entry name" value="Endonuclease/exonuclease/phosphatase"/>
    <property type="match status" value="1"/>
</dbReference>